<keyword evidence="5" id="KW-0413">Isomerase</keyword>
<dbReference type="InterPro" id="IPR019734">
    <property type="entry name" value="TPR_rpt"/>
</dbReference>
<evidence type="ECO:0000256" key="3">
    <source>
        <dbReference type="ARBA" id="ARBA00022737"/>
    </source>
</evidence>
<evidence type="ECO:0000256" key="5">
    <source>
        <dbReference type="ARBA" id="ARBA00023110"/>
    </source>
</evidence>
<dbReference type="SMART" id="SM00504">
    <property type="entry name" value="Ubox"/>
    <property type="match status" value="1"/>
</dbReference>
<organism evidence="9 10">
    <name type="scientific">Ceratocystis fimbriata f. sp. platani</name>
    <dbReference type="NCBI Taxonomy" id="88771"/>
    <lineage>
        <taxon>Eukaryota</taxon>
        <taxon>Fungi</taxon>
        <taxon>Dikarya</taxon>
        <taxon>Ascomycota</taxon>
        <taxon>Pezizomycotina</taxon>
        <taxon>Sordariomycetes</taxon>
        <taxon>Hypocreomycetidae</taxon>
        <taxon>Microascales</taxon>
        <taxon>Ceratocystidaceae</taxon>
        <taxon>Ceratocystis</taxon>
    </lineage>
</organism>
<dbReference type="SMART" id="SM00028">
    <property type="entry name" value="TPR"/>
    <property type="match status" value="3"/>
</dbReference>
<comment type="caution">
    <text evidence="9">The sequence shown here is derived from an EMBL/GenBank/DDBJ whole genome shotgun (WGS) entry which is preliminary data.</text>
</comment>
<dbReference type="GO" id="GO:0045862">
    <property type="term" value="P:positive regulation of proteolysis"/>
    <property type="evidence" value="ECO:0007669"/>
    <property type="project" value="TreeGrafter"/>
</dbReference>
<dbReference type="GO" id="GO:0061630">
    <property type="term" value="F:ubiquitin protein ligase activity"/>
    <property type="evidence" value="ECO:0007669"/>
    <property type="project" value="UniProtKB-EC"/>
</dbReference>
<keyword evidence="10" id="KW-1185">Reference proteome</keyword>
<protein>
    <submittedName>
        <fullName evidence="9">E3 ubiquitin-protein ligase CHIP</fullName>
        <ecNumber evidence="9">6.3.2.-</ecNumber>
    </submittedName>
</protein>
<dbReference type="InterPro" id="IPR011990">
    <property type="entry name" value="TPR-like_helical_dom_sf"/>
</dbReference>
<evidence type="ECO:0000256" key="4">
    <source>
        <dbReference type="ARBA" id="ARBA00022786"/>
    </source>
</evidence>
<keyword evidence="5" id="KW-0697">Rotamase</keyword>
<dbReference type="GO" id="GO:0043161">
    <property type="term" value="P:proteasome-mediated ubiquitin-dependent protein catabolic process"/>
    <property type="evidence" value="ECO:0007669"/>
    <property type="project" value="TreeGrafter"/>
</dbReference>
<sequence>MNRDQDLALELKNKGNIHFVNGDFTAAEGLYSKAIVADPYNPFLYNNRGIARLKLQFYDACIEDCLKSLELSPDSLKPTYYISQAQLELGNVKEALETAKKAHELCVKSKEYKSLAAITQHVLRCKKDHWDQLEKRRIREDSQLEKEALALMLESKQKDLEGIENESDRQEIESEWETKMNRLQAIFETSRAKSEQKRTVPDWVIDDISFGIMVDPVITKSGKSYERASILEHLKHQQIDPLTREPLLPEDLRPNLDLRAACEEFLDNNGWAVDW</sequence>
<keyword evidence="6" id="KW-0802">TPR repeat</keyword>
<dbReference type="GO" id="GO:0006515">
    <property type="term" value="P:protein quality control for misfolded or incompletely synthesized proteins"/>
    <property type="evidence" value="ECO:0007669"/>
    <property type="project" value="TreeGrafter"/>
</dbReference>
<dbReference type="Gene3D" id="3.30.40.10">
    <property type="entry name" value="Zinc/RING finger domain, C3HC4 (zinc finger)"/>
    <property type="match status" value="1"/>
</dbReference>
<dbReference type="SUPFAM" id="SSF57850">
    <property type="entry name" value="RING/U-box"/>
    <property type="match status" value="1"/>
</dbReference>
<comment type="catalytic activity">
    <reaction evidence="1">
        <text>S-ubiquitinyl-[E2 ubiquitin-conjugating enzyme]-L-cysteine + [acceptor protein]-L-lysine = [E2 ubiquitin-conjugating enzyme]-L-cysteine + N(6)-ubiquitinyl-[acceptor protein]-L-lysine.</text>
        <dbReference type="EC" id="2.3.2.27"/>
    </reaction>
</comment>
<dbReference type="Gene3D" id="1.25.40.10">
    <property type="entry name" value="Tetratricopeptide repeat domain"/>
    <property type="match status" value="1"/>
</dbReference>
<keyword evidence="3" id="KW-0677">Repeat</keyword>
<dbReference type="SUPFAM" id="SSF48452">
    <property type="entry name" value="TPR-like"/>
    <property type="match status" value="1"/>
</dbReference>
<dbReference type="InterPro" id="IPR003613">
    <property type="entry name" value="Ubox_domain"/>
</dbReference>
<evidence type="ECO:0000256" key="6">
    <source>
        <dbReference type="PROSITE-ProRule" id="PRU00339"/>
    </source>
</evidence>
<dbReference type="Pfam" id="PF04564">
    <property type="entry name" value="U-box"/>
    <property type="match status" value="1"/>
</dbReference>
<evidence type="ECO:0000259" key="8">
    <source>
        <dbReference type="PROSITE" id="PS51698"/>
    </source>
</evidence>
<dbReference type="GO" id="GO:0000209">
    <property type="term" value="P:protein polyubiquitination"/>
    <property type="evidence" value="ECO:0007669"/>
    <property type="project" value="TreeGrafter"/>
</dbReference>
<proteinExistence type="predicted"/>
<evidence type="ECO:0000256" key="1">
    <source>
        <dbReference type="ARBA" id="ARBA00000900"/>
    </source>
</evidence>
<dbReference type="InterPro" id="IPR013083">
    <property type="entry name" value="Znf_RING/FYVE/PHD"/>
</dbReference>
<evidence type="ECO:0000256" key="7">
    <source>
        <dbReference type="SAM" id="Coils"/>
    </source>
</evidence>
<name>A0A0F8B1A1_CERFI</name>
<dbReference type="PROSITE" id="PS51698">
    <property type="entry name" value="U_BOX"/>
    <property type="match status" value="1"/>
</dbReference>
<feature type="domain" description="U-box" evidence="8">
    <location>
        <begin position="199"/>
        <end position="272"/>
    </location>
</feature>
<dbReference type="AlphaFoldDB" id="A0A0F8B1A1"/>
<dbReference type="EC" id="6.3.2.-" evidence="9"/>
<dbReference type="GO" id="GO:0005737">
    <property type="term" value="C:cytoplasm"/>
    <property type="evidence" value="ECO:0007669"/>
    <property type="project" value="TreeGrafter"/>
</dbReference>
<dbReference type="PROSITE" id="PS50005">
    <property type="entry name" value="TPR"/>
    <property type="match status" value="1"/>
</dbReference>
<dbReference type="GO" id="GO:0003755">
    <property type="term" value="F:peptidyl-prolyl cis-trans isomerase activity"/>
    <property type="evidence" value="ECO:0007669"/>
    <property type="project" value="UniProtKB-KW"/>
</dbReference>
<dbReference type="GO" id="GO:0051087">
    <property type="term" value="F:protein-folding chaperone binding"/>
    <property type="evidence" value="ECO:0007669"/>
    <property type="project" value="TreeGrafter"/>
</dbReference>
<dbReference type="Proteomes" id="UP000034841">
    <property type="component" value="Unassembled WGS sequence"/>
</dbReference>
<feature type="repeat" description="TPR" evidence="6">
    <location>
        <begin position="8"/>
        <end position="41"/>
    </location>
</feature>
<accession>A0A0F8B1A1</accession>
<gene>
    <name evidence="9" type="primary">STUB1</name>
    <name evidence="9" type="ORF">CFO_g4281</name>
</gene>
<keyword evidence="7" id="KW-0175">Coiled coil</keyword>
<dbReference type="OrthoDB" id="629492at2759"/>
<feature type="coiled-coil region" evidence="7">
    <location>
        <begin position="146"/>
        <end position="173"/>
    </location>
</feature>
<dbReference type="PANTHER" id="PTHR46803">
    <property type="entry name" value="E3 UBIQUITIN-PROTEIN LIGASE CHIP"/>
    <property type="match status" value="1"/>
</dbReference>
<dbReference type="EMBL" id="LBBL01000251">
    <property type="protein sequence ID" value="KKF93370.1"/>
    <property type="molecule type" value="Genomic_DNA"/>
</dbReference>
<evidence type="ECO:0000256" key="2">
    <source>
        <dbReference type="ARBA" id="ARBA00022679"/>
    </source>
</evidence>
<reference evidence="9 10" key="1">
    <citation type="submission" date="2015-04" db="EMBL/GenBank/DDBJ databases">
        <title>Genome sequence of Ceratocystis platani, a major pathogen of plane trees.</title>
        <authorList>
            <person name="Belbahri L."/>
        </authorList>
    </citation>
    <scope>NUCLEOTIDE SEQUENCE [LARGE SCALE GENOMIC DNA]</scope>
    <source>
        <strain evidence="9 10">CFO</strain>
    </source>
</reference>
<dbReference type="PANTHER" id="PTHR46803:SF2">
    <property type="entry name" value="E3 UBIQUITIN-PROTEIN LIGASE CHIP"/>
    <property type="match status" value="1"/>
</dbReference>
<keyword evidence="4" id="KW-0833">Ubl conjugation pathway</keyword>
<evidence type="ECO:0000313" key="9">
    <source>
        <dbReference type="EMBL" id="KKF93370.1"/>
    </source>
</evidence>
<evidence type="ECO:0000313" key="10">
    <source>
        <dbReference type="Proteomes" id="UP000034841"/>
    </source>
</evidence>
<dbReference type="GO" id="GO:0071218">
    <property type="term" value="P:cellular response to misfolded protein"/>
    <property type="evidence" value="ECO:0007669"/>
    <property type="project" value="TreeGrafter"/>
</dbReference>
<keyword evidence="2" id="KW-0808">Transferase</keyword>